<dbReference type="Pfam" id="PF19650">
    <property type="entry name" value="DUF6153"/>
    <property type="match status" value="1"/>
</dbReference>
<dbReference type="STRING" id="36807.Mlaev_00410"/>
<dbReference type="InterPro" id="IPR046151">
    <property type="entry name" value="DUF6153"/>
</dbReference>
<proteinExistence type="predicted"/>
<evidence type="ECO:0000313" key="3">
    <source>
        <dbReference type="Proteomes" id="UP000075357"/>
    </source>
</evidence>
<dbReference type="EMBL" id="LRAD01000017">
    <property type="protein sequence ID" value="KXZ61413.1"/>
    <property type="molecule type" value="Genomic_DNA"/>
</dbReference>
<keyword evidence="3" id="KW-1185">Reference proteome</keyword>
<dbReference type="PATRIC" id="fig|36807.3.peg.427"/>
<feature type="transmembrane region" description="Helical" evidence="1">
    <location>
        <begin position="83"/>
        <end position="103"/>
    </location>
</feature>
<accession>A0A150HGX6</accession>
<name>A0A150HGX6_9MICO</name>
<keyword evidence="1" id="KW-1133">Transmembrane helix</keyword>
<reference evidence="2 3" key="1">
    <citation type="submission" date="2016-01" db="EMBL/GenBank/DDBJ databases">
        <title>Draft genome sequences of Microbacterium laevaniformans LCDC 91-0039 and the type strain of Microbacterium hominis LCDC 84-209.</title>
        <authorList>
            <person name="Bernier A.-M."/>
            <person name="Bernard K."/>
        </authorList>
    </citation>
    <scope>NUCLEOTIDE SEQUENCE [LARGE SCALE GENOMIC DNA]</scope>
    <source>
        <strain evidence="2 3">LCDC 91-0039</strain>
    </source>
</reference>
<gene>
    <name evidence="2" type="ORF">Mlaev_00410</name>
</gene>
<dbReference type="Proteomes" id="UP000075357">
    <property type="component" value="Unassembled WGS sequence"/>
</dbReference>
<keyword evidence="1" id="KW-0472">Membrane</keyword>
<dbReference type="RefSeq" id="WP_061681488.1">
    <property type="nucleotide sequence ID" value="NZ_LRAD01000017.1"/>
</dbReference>
<organism evidence="2 3">
    <name type="scientific">Microbacterium laevaniformans</name>
    <dbReference type="NCBI Taxonomy" id="36807"/>
    <lineage>
        <taxon>Bacteria</taxon>
        <taxon>Bacillati</taxon>
        <taxon>Actinomycetota</taxon>
        <taxon>Actinomycetes</taxon>
        <taxon>Micrococcales</taxon>
        <taxon>Microbacteriaceae</taxon>
        <taxon>Microbacterium</taxon>
    </lineage>
</organism>
<feature type="transmembrane region" description="Helical" evidence="1">
    <location>
        <begin position="17"/>
        <end position="38"/>
    </location>
</feature>
<dbReference type="AlphaFoldDB" id="A0A150HGX6"/>
<comment type="caution">
    <text evidence="2">The sequence shown here is derived from an EMBL/GenBank/DDBJ whole genome shotgun (WGS) entry which is preliminary data.</text>
</comment>
<sequence length="142" mass="14101">MEAIRALAGVRSRAHRLFLTAGAALVLIAALMAMHTFAGDHSESPVPSAASASVFDAGGVSAAGVAAAASDDSMPGEAPEHSMFVAACVLALLAAAIVVLAPAPLARLRVTLLDAYGPGLLLGAALLRPAPPPLSLLSVSRT</sequence>
<keyword evidence="1" id="KW-0812">Transmembrane</keyword>
<evidence type="ECO:0000313" key="2">
    <source>
        <dbReference type="EMBL" id="KXZ61413.1"/>
    </source>
</evidence>
<evidence type="ECO:0000256" key="1">
    <source>
        <dbReference type="SAM" id="Phobius"/>
    </source>
</evidence>
<protein>
    <submittedName>
        <fullName evidence="2">Uncharacterized protein</fullName>
    </submittedName>
</protein>